<feature type="compositionally biased region" description="Basic residues" evidence="7">
    <location>
        <begin position="186"/>
        <end position="195"/>
    </location>
</feature>
<dbReference type="PANTHER" id="PTHR45803">
    <property type="entry name" value="SOX100B"/>
    <property type="match status" value="1"/>
</dbReference>
<evidence type="ECO:0000256" key="1">
    <source>
        <dbReference type="ARBA" id="ARBA00004123"/>
    </source>
</evidence>
<dbReference type="OMA" id="FYNANAG"/>
<dbReference type="KEGG" id="aplc:110980220"/>
<feature type="DNA-binding region" description="HMG box" evidence="6">
    <location>
        <begin position="116"/>
        <end position="184"/>
    </location>
</feature>
<keyword evidence="3 6" id="KW-0238">DNA-binding</keyword>
<sequence length="493" mass="55230">MSHNHSPQDTNYIGLAQYYYKPVSPTTTGSMLKMNVQITELERPLSRGSDGPVSPGCSESGSESDTATSGETPSSLDPRFPPSIRDAVSRVLQGYDWSLVPMPTRVAGNPNAKPHIKRPMNAFMVWAQAARKKLADQHPHLHNAELSKTLGRLWKLLSEPEKQPFIEEAERLRQQHKKDYPDYKYQPRRRNKNKPSKVPLTSEATVCKGSRSPGDAAREDGGERYAMHAQPQQTGPPTPPTTPKEEAERLSGQPPQKRMKYIQLKGERPHQQLPVDLVGVDIRDLSSDMMANMDGLINEDLDRYLVTSSAHGQHQQVPPPNSPKCSTYSMMNVCQNIGRSEQWLNRHGASQISVSSELKLEEAMLSPDHHYTASPTSTQVQPYDYSMQHQYAAEYPSMTGQSFDYPHQPSQAQLGYYTNNPNSPSAVSTLPATYQYPQQQTSPNHTSYGLLEGAQPVLSEARTWDTYQQNHNRSWEDQTVHSADKPCKSSPIN</sequence>
<dbReference type="Gene3D" id="1.10.30.10">
    <property type="entry name" value="High mobility group box domain"/>
    <property type="match status" value="1"/>
</dbReference>
<dbReference type="AlphaFoldDB" id="A0A8B7YGK6"/>
<evidence type="ECO:0000256" key="3">
    <source>
        <dbReference type="ARBA" id="ARBA00023125"/>
    </source>
</evidence>
<comment type="subcellular location">
    <subcellularLocation>
        <location evidence="1">Nucleus</location>
    </subcellularLocation>
</comment>
<keyword evidence="2" id="KW-0805">Transcription regulation</keyword>
<name>A0A8B7YGK6_ACAPL</name>
<dbReference type="InterPro" id="IPR022151">
    <property type="entry name" value="Sox_N"/>
</dbReference>
<dbReference type="GO" id="GO:0000122">
    <property type="term" value="P:negative regulation of transcription by RNA polymerase II"/>
    <property type="evidence" value="ECO:0007669"/>
    <property type="project" value="TreeGrafter"/>
</dbReference>
<dbReference type="GO" id="GO:0000978">
    <property type="term" value="F:RNA polymerase II cis-regulatory region sequence-specific DNA binding"/>
    <property type="evidence" value="ECO:0007669"/>
    <property type="project" value="TreeGrafter"/>
</dbReference>
<dbReference type="GO" id="GO:0002009">
    <property type="term" value="P:morphogenesis of an epithelium"/>
    <property type="evidence" value="ECO:0007669"/>
    <property type="project" value="TreeGrafter"/>
</dbReference>
<dbReference type="InterPro" id="IPR009071">
    <property type="entry name" value="HMG_box_dom"/>
</dbReference>
<gene>
    <name evidence="10" type="primary">LOC110980220</name>
</gene>
<dbReference type="PROSITE" id="PS50118">
    <property type="entry name" value="HMG_BOX_2"/>
    <property type="match status" value="1"/>
</dbReference>
<protein>
    <submittedName>
        <fullName evidence="10">Transcription factor Sox-10-like</fullName>
    </submittedName>
</protein>
<feature type="region of interest" description="Disordered" evidence="7">
    <location>
        <begin position="43"/>
        <end position="83"/>
    </location>
</feature>
<dbReference type="SMART" id="SM00398">
    <property type="entry name" value="HMG"/>
    <property type="match status" value="1"/>
</dbReference>
<feature type="region of interest" description="Disordered" evidence="7">
    <location>
        <begin position="172"/>
        <end position="256"/>
    </location>
</feature>
<evidence type="ECO:0000259" key="8">
    <source>
        <dbReference type="PROSITE" id="PS50118"/>
    </source>
</evidence>
<dbReference type="Proteomes" id="UP000694845">
    <property type="component" value="Unplaced"/>
</dbReference>
<dbReference type="FunFam" id="1.10.30.10:FF:000004">
    <property type="entry name" value="Transcription factor SOX-10"/>
    <property type="match status" value="1"/>
</dbReference>
<evidence type="ECO:0000313" key="10">
    <source>
        <dbReference type="RefSeq" id="XP_022092373.1"/>
    </source>
</evidence>
<feature type="compositionally biased region" description="Polar residues" evidence="7">
    <location>
        <begin position="57"/>
        <end position="75"/>
    </location>
</feature>
<feature type="domain" description="HMG box" evidence="8">
    <location>
        <begin position="116"/>
        <end position="184"/>
    </location>
</feature>
<feature type="compositionally biased region" description="Basic and acidic residues" evidence="7">
    <location>
        <begin position="216"/>
        <end position="226"/>
    </location>
</feature>
<proteinExistence type="predicted"/>
<keyword evidence="5 6" id="KW-0539">Nucleus</keyword>
<evidence type="ECO:0000256" key="5">
    <source>
        <dbReference type="ARBA" id="ARBA00023242"/>
    </source>
</evidence>
<dbReference type="OrthoDB" id="6247875at2759"/>
<keyword evidence="4" id="KW-0804">Transcription</keyword>
<dbReference type="GeneID" id="110980220"/>
<dbReference type="Pfam" id="PF12444">
    <property type="entry name" value="Sox_N"/>
    <property type="match status" value="1"/>
</dbReference>
<dbReference type="InterPro" id="IPR050917">
    <property type="entry name" value="SOX_TF"/>
</dbReference>
<evidence type="ECO:0000256" key="7">
    <source>
        <dbReference type="SAM" id="MobiDB-lite"/>
    </source>
</evidence>
<dbReference type="PANTHER" id="PTHR45803:SF10">
    <property type="entry name" value="HMG BOX DOMAIN-CONTAINING PROTEIN"/>
    <property type="match status" value="1"/>
</dbReference>
<dbReference type="GO" id="GO:0000981">
    <property type="term" value="F:DNA-binding transcription factor activity, RNA polymerase II-specific"/>
    <property type="evidence" value="ECO:0007669"/>
    <property type="project" value="TreeGrafter"/>
</dbReference>
<dbReference type="CDD" id="cd22031">
    <property type="entry name" value="HMG-box_SoxE"/>
    <property type="match status" value="1"/>
</dbReference>
<organism evidence="9 10">
    <name type="scientific">Acanthaster planci</name>
    <name type="common">Crown-of-thorns starfish</name>
    <dbReference type="NCBI Taxonomy" id="133434"/>
    <lineage>
        <taxon>Eukaryota</taxon>
        <taxon>Metazoa</taxon>
        <taxon>Echinodermata</taxon>
        <taxon>Eleutherozoa</taxon>
        <taxon>Asterozoa</taxon>
        <taxon>Asteroidea</taxon>
        <taxon>Valvatacea</taxon>
        <taxon>Valvatida</taxon>
        <taxon>Acanthasteridae</taxon>
        <taxon>Acanthaster</taxon>
    </lineage>
</organism>
<dbReference type="InterPro" id="IPR036910">
    <property type="entry name" value="HMG_box_dom_sf"/>
</dbReference>
<accession>A0A8B7YGK6</accession>
<dbReference type="Pfam" id="PF00505">
    <property type="entry name" value="HMG_box"/>
    <property type="match status" value="1"/>
</dbReference>
<reference evidence="10" key="1">
    <citation type="submission" date="2025-08" db="UniProtKB">
        <authorList>
            <consortium name="RefSeq"/>
        </authorList>
    </citation>
    <scope>IDENTIFICATION</scope>
</reference>
<dbReference type="RefSeq" id="XP_022092373.1">
    <property type="nucleotide sequence ID" value="XM_022236681.1"/>
</dbReference>
<evidence type="ECO:0000256" key="4">
    <source>
        <dbReference type="ARBA" id="ARBA00023163"/>
    </source>
</evidence>
<dbReference type="PRINTS" id="PR00886">
    <property type="entry name" value="HIGHMOBLTY12"/>
</dbReference>
<keyword evidence="9" id="KW-1185">Reference proteome</keyword>
<evidence type="ECO:0000313" key="9">
    <source>
        <dbReference type="Proteomes" id="UP000694845"/>
    </source>
</evidence>
<evidence type="ECO:0000256" key="2">
    <source>
        <dbReference type="ARBA" id="ARBA00023015"/>
    </source>
</evidence>
<dbReference type="GO" id="GO:0005634">
    <property type="term" value="C:nucleus"/>
    <property type="evidence" value="ECO:0007669"/>
    <property type="project" value="UniProtKB-SubCell"/>
</dbReference>
<dbReference type="SUPFAM" id="SSF47095">
    <property type="entry name" value="HMG-box"/>
    <property type="match status" value="1"/>
</dbReference>
<evidence type="ECO:0000256" key="6">
    <source>
        <dbReference type="PROSITE-ProRule" id="PRU00267"/>
    </source>
</evidence>
<feature type="compositionally biased region" description="Basic and acidic residues" evidence="7">
    <location>
        <begin position="172"/>
        <end position="182"/>
    </location>
</feature>